<keyword evidence="2" id="KW-1185">Reference proteome</keyword>
<proteinExistence type="predicted"/>
<gene>
    <name evidence="1" type="ORF">AAFF_G00364780</name>
</gene>
<evidence type="ECO:0000313" key="1">
    <source>
        <dbReference type="EMBL" id="KAJ8402806.1"/>
    </source>
</evidence>
<reference evidence="1" key="1">
    <citation type="journal article" date="2023" name="Science">
        <title>Genome structures resolve the early diversification of teleost fishes.</title>
        <authorList>
            <person name="Parey E."/>
            <person name="Louis A."/>
            <person name="Montfort J."/>
            <person name="Bouchez O."/>
            <person name="Roques C."/>
            <person name="Iampietro C."/>
            <person name="Lluch J."/>
            <person name="Castinel A."/>
            <person name="Donnadieu C."/>
            <person name="Desvignes T."/>
            <person name="Floi Bucao C."/>
            <person name="Jouanno E."/>
            <person name="Wen M."/>
            <person name="Mejri S."/>
            <person name="Dirks R."/>
            <person name="Jansen H."/>
            <person name="Henkel C."/>
            <person name="Chen W.J."/>
            <person name="Zahm M."/>
            <person name="Cabau C."/>
            <person name="Klopp C."/>
            <person name="Thompson A.W."/>
            <person name="Robinson-Rechavi M."/>
            <person name="Braasch I."/>
            <person name="Lecointre G."/>
            <person name="Bobe J."/>
            <person name="Postlethwait J.H."/>
            <person name="Berthelot C."/>
            <person name="Roest Crollius H."/>
            <person name="Guiguen Y."/>
        </authorList>
    </citation>
    <scope>NUCLEOTIDE SEQUENCE</scope>
    <source>
        <strain evidence="1">NC1722</strain>
    </source>
</reference>
<dbReference type="PANTHER" id="PTHR47018">
    <property type="entry name" value="CXC DOMAIN-CONTAINING PROTEIN-RELATED"/>
    <property type="match status" value="1"/>
</dbReference>
<sequence>MMVMALKLRWLHTVQNIIMAKQIQWKWPESYGEDQIVVMFGGLHIEMVALKTLGDWLQGSGWVQALVQAEIATAGTADSFLRASHVLRTRRAHQVTAAALYILQHRAYNHYCLGETRDAEDLPEFEDWCCQRGEDIPQFHYWATVLELELLVLVYVRSLRQG</sequence>
<comment type="caution">
    <text evidence="1">The sequence shown here is derived from an EMBL/GenBank/DDBJ whole genome shotgun (WGS) entry which is preliminary data.</text>
</comment>
<evidence type="ECO:0000313" key="2">
    <source>
        <dbReference type="Proteomes" id="UP001221898"/>
    </source>
</evidence>
<dbReference type="Proteomes" id="UP001221898">
    <property type="component" value="Unassembled WGS sequence"/>
</dbReference>
<organism evidence="1 2">
    <name type="scientific">Aldrovandia affinis</name>
    <dbReference type="NCBI Taxonomy" id="143900"/>
    <lineage>
        <taxon>Eukaryota</taxon>
        <taxon>Metazoa</taxon>
        <taxon>Chordata</taxon>
        <taxon>Craniata</taxon>
        <taxon>Vertebrata</taxon>
        <taxon>Euteleostomi</taxon>
        <taxon>Actinopterygii</taxon>
        <taxon>Neopterygii</taxon>
        <taxon>Teleostei</taxon>
        <taxon>Notacanthiformes</taxon>
        <taxon>Halosauridae</taxon>
        <taxon>Aldrovandia</taxon>
    </lineage>
</organism>
<dbReference type="PANTHER" id="PTHR47018:SF1">
    <property type="entry name" value="TESMIN_TSO1-LIKE CXC DOMAIN-CONTAINING PROTEIN"/>
    <property type="match status" value="1"/>
</dbReference>
<dbReference type="AlphaFoldDB" id="A0AAD7WMS6"/>
<accession>A0AAD7WMS6</accession>
<dbReference type="EMBL" id="JAINUG010000062">
    <property type="protein sequence ID" value="KAJ8402806.1"/>
    <property type="molecule type" value="Genomic_DNA"/>
</dbReference>
<protein>
    <submittedName>
        <fullName evidence="1">Uncharacterized protein</fullName>
    </submittedName>
</protein>
<name>A0AAD7WMS6_9TELE</name>